<gene>
    <name evidence="1" type="ORF">ACFFI0_26180</name>
</gene>
<dbReference type="EMBL" id="JBHLWO010000007">
    <property type="protein sequence ID" value="MFC0321829.1"/>
    <property type="molecule type" value="Genomic_DNA"/>
</dbReference>
<keyword evidence="2" id="KW-1185">Reference proteome</keyword>
<protein>
    <submittedName>
        <fullName evidence="1">YtxH domain-containing protein</fullName>
    </submittedName>
</protein>
<dbReference type="RefSeq" id="WP_013665944.1">
    <property type="nucleotide sequence ID" value="NZ_JBHLWO010000007.1"/>
</dbReference>
<accession>A0ABV6HSG9</accession>
<proteinExistence type="predicted"/>
<sequence>MGLFRTILLGAAAYGAYKYATKKDANGRSMVDDIKEKAPAWKEKIMRFKDDMERELKHRTSGEYK</sequence>
<reference evidence="1 2" key="1">
    <citation type="submission" date="2024-09" db="EMBL/GenBank/DDBJ databases">
        <authorList>
            <person name="Sun Q."/>
            <person name="Mori K."/>
        </authorList>
    </citation>
    <scope>NUCLEOTIDE SEQUENCE [LARGE SCALE GENOMIC DNA]</scope>
    <source>
        <strain evidence="1 2">CCM 7765</strain>
    </source>
</reference>
<name>A0ABV6HSG9_9SPHI</name>
<evidence type="ECO:0000313" key="1">
    <source>
        <dbReference type="EMBL" id="MFC0321829.1"/>
    </source>
</evidence>
<dbReference type="Proteomes" id="UP001589774">
    <property type="component" value="Unassembled WGS sequence"/>
</dbReference>
<organism evidence="1 2">
    <name type="scientific">Olivibacter oleidegradans</name>
    <dbReference type="NCBI Taxonomy" id="760123"/>
    <lineage>
        <taxon>Bacteria</taxon>
        <taxon>Pseudomonadati</taxon>
        <taxon>Bacteroidota</taxon>
        <taxon>Sphingobacteriia</taxon>
        <taxon>Sphingobacteriales</taxon>
        <taxon>Sphingobacteriaceae</taxon>
        <taxon>Olivibacter</taxon>
    </lineage>
</organism>
<comment type="caution">
    <text evidence="1">The sequence shown here is derived from an EMBL/GenBank/DDBJ whole genome shotgun (WGS) entry which is preliminary data.</text>
</comment>
<evidence type="ECO:0000313" key="2">
    <source>
        <dbReference type="Proteomes" id="UP001589774"/>
    </source>
</evidence>